<dbReference type="STRING" id="2880.D8LSI8"/>
<dbReference type="PROSITE" id="PS50026">
    <property type="entry name" value="EGF_3"/>
    <property type="match status" value="5"/>
</dbReference>
<feature type="disulfide bond" evidence="4">
    <location>
        <begin position="1534"/>
        <end position="1544"/>
    </location>
</feature>
<dbReference type="eggNOG" id="KOG4297">
    <property type="taxonomic scope" value="Eukaryota"/>
</dbReference>
<dbReference type="Pfam" id="PF03815">
    <property type="entry name" value="LCCL"/>
    <property type="match status" value="1"/>
</dbReference>
<keyword evidence="3 4" id="KW-1015">Disulfide bond</keyword>
<feature type="domain" description="LCCL" evidence="8">
    <location>
        <begin position="647"/>
        <end position="701"/>
    </location>
</feature>
<name>D8LSI8_ECTSI</name>
<accession>D8LSI8</accession>
<feature type="repeat" description="NHL" evidence="5">
    <location>
        <begin position="222"/>
        <end position="252"/>
    </location>
</feature>
<keyword evidence="1" id="KW-0732">Signal</keyword>
<keyword evidence="4" id="KW-0245">EGF-like domain</keyword>
<dbReference type="InParanoid" id="D8LSI8"/>
<dbReference type="PANTHER" id="PTHR14949">
    <property type="entry name" value="EGF-LIKE-DOMAIN, MULTIPLE 7, 8"/>
    <property type="match status" value="1"/>
</dbReference>
<dbReference type="EMBL" id="FN649760">
    <property type="protein sequence ID" value="CBN77825.1"/>
    <property type="molecule type" value="Genomic_DNA"/>
</dbReference>
<evidence type="ECO:0000313" key="9">
    <source>
        <dbReference type="EMBL" id="CBN77825.1"/>
    </source>
</evidence>
<feature type="disulfide bond" evidence="4">
    <location>
        <begin position="1013"/>
        <end position="1022"/>
    </location>
</feature>
<dbReference type="GO" id="GO:0005576">
    <property type="term" value="C:extracellular region"/>
    <property type="evidence" value="ECO:0007669"/>
    <property type="project" value="TreeGrafter"/>
</dbReference>
<dbReference type="Pfam" id="PF01436">
    <property type="entry name" value="NHL"/>
    <property type="match status" value="2"/>
</dbReference>
<organism evidence="9 10">
    <name type="scientific">Ectocarpus siliculosus</name>
    <name type="common">Brown alga</name>
    <name type="synonym">Conferva siliculosa</name>
    <dbReference type="NCBI Taxonomy" id="2880"/>
    <lineage>
        <taxon>Eukaryota</taxon>
        <taxon>Sar</taxon>
        <taxon>Stramenopiles</taxon>
        <taxon>Ochrophyta</taxon>
        <taxon>PX clade</taxon>
        <taxon>Phaeophyceae</taxon>
        <taxon>Ectocarpales</taxon>
        <taxon>Ectocarpaceae</taxon>
        <taxon>Ectocarpus</taxon>
    </lineage>
</organism>
<evidence type="ECO:0008006" key="11">
    <source>
        <dbReference type="Google" id="ProtNLM"/>
    </source>
</evidence>
<gene>
    <name evidence="9" type="ORF">Esi_0074_0014</name>
</gene>
<evidence type="ECO:0000313" key="10">
    <source>
        <dbReference type="Proteomes" id="UP000002630"/>
    </source>
</evidence>
<feature type="domain" description="EGF-like" evidence="7">
    <location>
        <begin position="1947"/>
        <end position="1978"/>
    </location>
</feature>
<dbReference type="eggNOG" id="KOG1217">
    <property type="taxonomic scope" value="Eukaryota"/>
</dbReference>
<feature type="disulfide bond" evidence="4">
    <location>
        <begin position="932"/>
        <end position="941"/>
    </location>
</feature>
<sequence length="2120" mass="224936">MRIPRPWSERSSCEKAVEPVWPFVYSKYRGQEVEAKGRTNTNLQDERHECDRRGVRSKCHVCEDIVCGENLDADCSYQLQGVNASLLATNIPSVSDTPWAVGGSHRNDFGSASVSRVCMLLSGGACLEPLGDYSNCTTRCWGDGFSGADASPVDHLAAPSSMTEDIQEYIPTVAWEYPKALTSSYGPLEPTPTFNPQGFVFTLAGGSGEAGYADGSGTAALFNDPQDVAVDAHANVYVADTGNHRIRRISPEGVVTTVAGDGEEGSDDGDAMEASFSFPGGIALYYDSSEGLVLYVADTNNHRLRKISGDIANGAGTVTCHAGRCGNGTESATRMAAEATPEAGFADGDGSYARFDGPSGLAAAEDGTLFVADTNNHLIRMVLANSTVFTLTGGLEGAEVEAGGEEVCPSPCLRGVAGHTDGNLTAARFNYPADVSLGTNGTLFVADLHSLRRISMPENPTIVLGVGFDGRVTTAAGGAEPGEADGTGPEARFSRPSGVASTADGAAYLSDAASCRLRRVAPTVSFAAALATCNTTLAEALRPSGCSSYDPPQGGDGLSASPLSGNVWYNHWRNVSGFSDGDGSGGSSSMAVATAAAAAAGAGFDSDGRAVRQCVGFPPPYRFDRAGDALSALVVEDGLVGAFEDTGVGTTVRLACPAYCLGAATGAPPAAGEVRGSPDFYTDDSAVCMAAVHAGVLTADTPASPRPPAASSSSSWGSSPTGQALDHVVVVARLLAGNTSDAAVPGTRAAGSVANGVSAGDAPGDWARGFALEAALPGELTAQTVAGRPAGPLEEGCGALSDGQPPQEAVFGRPRGIDAWRSANITDRRFLYVADAGSHAIRALSAVCSFVCENGGVCEGPDRCSCPTGWTGLDCSLPLCSDGLCGPRELCVGPEECGCVPGYTGAPSCLDALCAQTCENGGSCGLPDTCNCADGWFGPNCTVPVCSQTCGNGGNCTAPGACACAAEWSGGGGVVAAAVAVEGGEDGDDCRVPFCDVPCLNGGWCVAPGTCACPPQWTGHDCAMPVCTQGYFVPGYNVSGFDPEGRSWWSQRYVPCDVEGWCNATNGFDCSQPMRSFEAIPVDWGAYHRSETGRSENPDRCMMIELGEDVVSPFSYLRADNGSTPFARYSPTHPYEWTASPRSPWSAYNDTAPGRTGPFVWVEDRQVALVEYHNVTEGRYVCANSGNCTAPGVCECATGWSGFDCRTPICSQARESHDKDDEIYFRFNSHQHNYCGFILDVRTTYQTRVTDQGYYDPDQTEFVSGNGDASDLDAFESFFDQDLTAAYRLSWPYSNPAYTTEWERFDNKSHLARTSVEEGGIRYLGPSEWSAGGAERAFTDQGGYYCSVRARTEFENEDFVLDAPNYWSRYMDPKVEDDGETYTFWEDMLWPPLHSKSARLELIDDEGHFYVYTDVGHKRDGVWTATGASWQKGVCIMQFNRSCPAGKAQAVDLESVAVGEEGVGVLVQDTDLSYRLRVTYTQWKEEGAGWWEMEGGECVDQVVRGCFNNGTCVAPDVCECAEGWTGYDCSEPECPTPCQHQGNCTLPGVCTCAPGWTGEYCGVAICAQDCNNGGTCVAPDVCKCARWDNAFRDGREAGGRPLFLKPNGDPQQTGWTGYDCSVPICVQGEEFVLNVEDDASSGYSALSGHGFDGTLACGLVRCPEYDATYVTNLGTSFQTGCGNDPLDSGCCYWDASAWSCEYCEDFTVADDTFQCTGSISTEVYTDIDDIPLRFIASDGGVTLCGPDLSPLPPAVNTDPTRDDWRYSSHNLESNVTSGRFLCGRLEWTQGDFSDDAGLGSGSGFGTDSGLASGRHLRYNYDNYTKVDDETWVQGAVTPGEGVYRCHNGGSCLAPDTCSCPDGWDGYDCNTPLCRHLQPSGAVSSCQNGGICSAKDDCACVTADSILWQVYEEANRDITGWTGTDCSMPMCAQGFFDPFCTDLPQAPGGEGCFRCPNGGVCTAPDHCSCADGWTGYDCRTPVCEVVADGLMRVQLNTMDEERVVAFEADPCAMVERYAAVAYNGAYYNRGNCTAPSQCTCTCWTEFDVDDCETFQENCDGPWQDPLVQYRDVLPVTYAFGTGRCLSGYEGIVSDDDRFLTCHYNIFEPSWLQRNSIPLIVG</sequence>
<evidence type="ECO:0000256" key="5">
    <source>
        <dbReference type="PROSITE-ProRule" id="PRU00504"/>
    </source>
</evidence>
<dbReference type="PROSITE" id="PS01186">
    <property type="entry name" value="EGF_2"/>
    <property type="match status" value="6"/>
</dbReference>
<protein>
    <recommendedName>
        <fullName evidence="11">EGF-like domain-containing protein</fullName>
    </recommendedName>
</protein>
<dbReference type="SUPFAM" id="SSF63829">
    <property type="entry name" value="Calcium-dependent phosphotriesterase"/>
    <property type="match status" value="1"/>
</dbReference>
<feature type="disulfide bond" evidence="4">
    <location>
        <begin position="914"/>
        <end position="924"/>
    </location>
</feature>
<keyword evidence="10" id="KW-1185">Reference proteome</keyword>
<dbReference type="SUPFAM" id="SSF69848">
    <property type="entry name" value="LCCL domain"/>
    <property type="match status" value="1"/>
</dbReference>
<dbReference type="OrthoDB" id="10045365at2759"/>
<dbReference type="InterPro" id="IPR050969">
    <property type="entry name" value="Dev_Signal_Modulators"/>
</dbReference>
<proteinExistence type="predicted"/>
<comment type="caution">
    <text evidence="4">Lacks conserved residue(s) required for the propagation of feature annotation.</text>
</comment>
<keyword evidence="2" id="KW-0677">Repeat</keyword>
<feature type="domain" description="EGF-like" evidence="7">
    <location>
        <begin position="991"/>
        <end position="1023"/>
    </location>
</feature>
<dbReference type="InterPro" id="IPR011042">
    <property type="entry name" value="6-blade_b-propeller_TolB-like"/>
</dbReference>
<dbReference type="Proteomes" id="UP000002630">
    <property type="component" value="Unassembled WGS sequence"/>
</dbReference>
<dbReference type="GO" id="GO:0009986">
    <property type="term" value="C:cell surface"/>
    <property type="evidence" value="ECO:0007669"/>
    <property type="project" value="TreeGrafter"/>
</dbReference>
<evidence type="ECO:0000259" key="8">
    <source>
        <dbReference type="PROSITE" id="PS50820"/>
    </source>
</evidence>
<dbReference type="GO" id="GO:0005102">
    <property type="term" value="F:signaling receptor binding"/>
    <property type="evidence" value="ECO:0007669"/>
    <property type="project" value="TreeGrafter"/>
</dbReference>
<dbReference type="InterPro" id="IPR036609">
    <property type="entry name" value="LCCL_sf"/>
</dbReference>
<reference evidence="9 10" key="1">
    <citation type="journal article" date="2010" name="Nature">
        <title>The Ectocarpus genome and the independent evolution of multicellularity in brown algae.</title>
        <authorList>
            <person name="Cock J.M."/>
            <person name="Sterck L."/>
            <person name="Rouze P."/>
            <person name="Scornet D."/>
            <person name="Allen A.E."/>
            <person name="Amoutzias G."/>
            <person name="Anthouard V."/>
            <person name="Artiguenave F."/>
            <person name="Aury J.M."/>
            <person name="Badger J.H."/>
            <person name="Beszteri B."/>
            <person name="Billiau K."/>
            <person name="Bonnet E."/>
            <person name="Bothwell J.H."/>
            <person name="Bowler C."/>
            <person name="Boyen C."/>
            <person name="Brownlee C."/>
            <person name="Carrano C.J."/>
            <person name="Charrier B."/>
            <person name="Cho G.Y."/>
            <person name="Coelho S.M."/>
            <person name="Collen J."/>
            <person name="Corre E."/>
            <person name="Da Silva C."/>
            <person name="Delage L."/>
            <person name="Delaroque N."/>
            <person name="Dittami S.M."/>
            <person name="Doulbeau S."/>
            <person name="Elias M."/>
            <person name="Farnham G."/>
            <person name="Gachon C.M."/>
            <person name="Gschloessl B."/>
            <person name="Heesch S."/>
            <person name="Jabbari K."/>
            <person name="Jubin C."/>
            <person name="Kawai H."/>
            <person name="Kimura K."/>
            <person name="Kloareg B."/>
            <person name="Kupper F.C."/>
            <person name="Lang D."/>
            <person name="Le Bail A."/>
            <person name="Leblanc C."/>
            <person name="Lerouge P."/>
            <person name="Lohr M."/>
            <person name="Lopez P.J."/>
            <person name="Martens C."/>
            <person name="Maumus F."/>
            <person name="Michel G."/>
            <person name="Miranda-Saavedra D."/>
            <person name="Morales J."/>
            <person name="Moreau H."/>
            <person name="Motomura T."/>
            <person name="Nagasato C."/>
            <person name="Napoli C.A."/>
            <person name="Nelson D.R."/>
            <person name="Nyvall-Collen P."/>
            <person name="Peters A.F."/>
            <person name="Pommier C."/>
            <person name="Potin P."/>
            <person name="Poulain J."/>
            <person name="Quesneville H."/>
            <person name="Read B."/>
            <person name="Rensing S.A."/>
            <person name="Ritter A."/>
            <person name="Rousvoal S."/>
            <person name="Samanta M."/>
            <person name="Samson G."/>
            <person name="Schroeder D.C."/>
            <person name="Segurens B."/>
            <person name="Strittmatter M."/>
            <person name="Tonon T."/>
            <person name="Tregear J.W."/>
            <person name="Valentin K."/>
            <person name="von Dassow P."/>
            <person name="Yamagishi T."/>
            <person name="Van de Peer Y."/>
            <person name="Wincker P."/>
        </authorList>
    </citation>
    <scope>NUCLEOTIDE SEQUENCE [LARGE SCALE GENOMIC DNA]</scope>
    <source>
        <strain evidence="10">Ec32 / CCAP1310/4</strain>
    </source>
</reference>
<feature type="disulfide bond" evidence="4">
    <location>
        <begin position="866"/>
        <end position="875"/>
    </location>
</feature>
<dbReference type="Gene3D" id="2.120.10.30">
    <property type="entry name" value="TolB, C-terminal domain"/>
    <property type="match status" value="3"/>
</dbReference>
<dbReference type="InterPro" id="IPR001258">
    <property type="entry name" value="NHL_repeat"/>
</dbReference>
<feature type="domain" description="EGF-like" evidence="7">
    <location>
        <begin position="910"/>
        <end position="942"/>
    </location>
</feature>
<feature type="disulfide bond" evidence="4">
    <location>
        <begin position="995"/>
        <end position="1005"/>
    </location>
</feature>
<feature type="disulfide bond" evidence="4">
    <location>
        <begin position="1552"/>
        <end position="1561"/>
    </location>
</feature>
<feature type="disulfide bond" evidence="4">
    <location>
        <begin position="848"/>
        <end position="858"/>
    </location>
</feature>
<feature type="compositionally biased region" description="Low complexity" evidence="6">
    <location>
        <begin position="709"/>
        <end position="720"/>
    </location>
</feature>
<feature type="domain" description="EGF-like" evidence="7">
    <location>
        <begin position="844"/>
        <end position="876"/>
    </location>
</feature>
<dbReference type="Gene3D" id="2.170.130.20">
    <property type="entry name" value="LCCL-like domain"/>
    <property type="match status" value="1"/>
</dbReference>
<dbReference type="PROSITE" id="PS00022">
    <property type="entry name" value="EGF_1"/>
    <property type="match status" value="7"/>
</dbReference>
<dbReference type="SMART" id="SM00181">
    <property type="entry name" value="EGF"/>
    <property type="match status" value="10"/>
</dbReference>
<evidence type="ECO:0000259" key="7">
    <source>
        <dbReference type="PROSITE" id="PS50026"/>
    </source>
</evidence>
<feature type="domain" description="EGF-like" evidence="7">
    <location>
        <begin position="1530"/>
        <end position="1562"/>
    </location>
</feature>
<feature type="region of interest" description="Disordered" evidence="6">
    <location>
        <begin position="475"/>
        <end position="498"/>
    </location>
</feature>
<evidence type="ECO:0000256" key="3">
    <source>
        <dbReference type="ARBA" id="ARBA00023157"/>
    </source>
</evidence>
<evidence type="ECO:0000256" key="2">
    <source>
        <dbReference type="ARBA" id="ARBA00022737"/>
    </source>
</evidence>
<dbReference type="PROSITE" id="PS50820">
    <property type="entry name" value="LCCL"/>
    <property type="match status" value="1"/>
</dbReference>
<feature type="region of interest" description="Disordered" evidence="6">
    <location>
        <begin position="699"/>
        <end position="721"/>
    </location>
</feature>
<dbReference type="InterPro" id="IPR004043">
    <property type="entry name" value="LCCL"/>
</dbReference>
<dbReference type="Gene3D" id="2.10.25.10">
    <property type="entry name" value="Laminin"/>
    <property type="match status" value="8"/>
</dbReference>
<dbReference type="InterPro" id="IPR000742">
    <property type="entry name" value="EGF"/>
</dbReference>
<dbReference type="eggNOG" id="KOG2177">
    <property type="taxonomic scope" value="Eukaryota"/>
</dbReference>
<evidence type="ECO:0000256" key="4">
    <source>
        <dbReference type="PROSITE-ProRule" id="PRU00076"/>
    </source>
</evidence>
<dbReference type="SUPFAM" id="SSF101898">
    <property type="entry name" value="NHL repeat"/>
    <property type="match status" value="1"/>
</dbReference>
<evidence type="ECO:0000256" key="1">
    <source>
        <dbReference type="ARBA" id="ARBA00022729"/>
    </source>
</evidence>
<dbReference type="PROSITE" id="PS51125">
    <property type="entry name" value="NHL"/>
    <property type="match status" value="1"/>
</dbReference>
<evidence type="ECO:0000256" key="6">
    <source>
        <dbReference type="SAM" id="MobiDB-lite"/>
    </source>
</evidence>
<dbReference type="PANTHER" id="PTHR14949:SF56">
    <property type="entry name" value="EGF-LIKE-DOMAIN, MULTIPLE 7"/>
    <property type="match status" value="1"/>
</dbReference>
<feature type="disulfide bond" evidence="4">
    <location>
        <begin position="1968"/>
        <end position="1977"/>
    </location>
</feature>